<evidence type="ECO:0000256" key="3">
    <source>
        <dbReference type="ARBA" id="ARBA00012140"/>
    </source>
</evidence>
<comment type="subcellular location">
    <subcellularLocation>
        <location evidence="2">Cytoplasm</location>
    </subcellularLocation>
</comment>
<dbReference type="Gene3D" id="3.30.70.1170">
    <property type="entry name" value="Sun protein, domain 3"/>
    <property type="match status" value="1"/>
</dbReference>
<keyword evidence="16" id="KW-1185">Reference proteome</keyword>
<evidence type="ECO:0000313" key="15">
    <source>
        <dbReference type="EMBL" id="AIS52588.1"/>
    </source>
</evidence>
<comment type="catalytic activity">
    <reaction evidence="12">
        <text>cytidine(967) in 16S rRNA + S-adenosyl-L-methionine = 5-methylcytidine(967) in 16S rRNA + S-adenosyl-L-homocysteine + H(+)</text>
        <dbReference type="Rhea" id="RHEA:42748"/>
        <dbReference type="Rhea" id="RHEA-COMP:10219"/>
        <dbReference type="Rhea" id="RHEA-COMP:10220"/>
        <dbReference type="ChEBI" id="CHEBI:15378"/>
        <dbReference type="ChEBI" id="CHEBI:57856"/>
        <dbReference type="ChEBI" id="CHEBI:59789"/>
        <dbReference type="ChEBI" id="CHEBI:74483"/>
        <dbReference type="ChEBI" id="CHEBI:82748"/>
        <dbReference type="EC" id="2.1.1.176"/>
    </reaction>
</comment>
<evidence type="ECO:0000256" key="4">
    <source>
        <dbReference type="ARBA" id="ARBA00022490"/>
    </source>
</evidence>
<evidence type="ECO:0000259" key="14">
    <source>
        <dbReference type="PROSITE" id="PS51686"/>
    </source>
</evidence>
<dbReference type="CDD" id="cd02440">
    <property type="entry name" value="AdoMet_MTases"/>
    <property type="match status" value="1"/>
</dbReference>
<evidence type="ECO:0000256" key="1">
    <source>
        <dbReference type="ARBA" id="ARBA00002724"/>
    </source>
</evidence>
<dbReference type="PRINTS" id="PR02008">
    <property type="entry name" value="RCMTFAMILY"/>
</dbReference>
<evidence type="ECO:0000256" key="2">
    <source>
        <dbReference type="ARBA" id="ARBA00004496"/>
    </source>
</evidence>
<dbReference type="OrthoDB" id="9810297at2"/>
<comment type="similarity">
    <text evidence="13">Belongs to the class I-like SAM-binding methyltransferase superfamily. RsmB/NOP family.</text>
</comment>
<evidence type="ECO:0000256" key="8">
    <source>
        <dbReference type="ARBA" id="ARBA00022691"/>
    </source>
</evidence>
<keyword evidence="4" id="KW-0963">Cytoplasm</keyword>
<evidence type="ECO:0000256" key="10">
    <source>
        <dbReference type="ARBA" id="ARBA00030399"/>
    </source>
</evidence>
<feature type="binding site" evidence="13">
    <location>
        <position position="307"/>
    </location>
    <ligand>
        <name>S-adenosyl-L-methionine</name>
        <dbReference type="ChEBI" id="CHEBI:59789"/>
    </ligand>
</feature>
<dbReference type="Gene3D" id="1.10.940.10">
    <property type="entry name" value="NusB-like"/>
    <property type="match status" value="1"/>
</dbReference>
<comment type="function">
    <text evidence="1">Specifically methylates the cytosine at position 967 (m5C967) of 16S rRNA.</text>
</comment>
<dbReference type="Pfam" id="PF01189">
    <property type="entry name" value="Methyltr_RsmB-F"/>
    <property type="match status" value="1"/>
</dbReference>
<dbReference type="NCBIfam" id="TIGR00446">
    <property type="entry name" value="nop2p"/>
    <property type="match status" value="1"/>
</dbReference>
<keyword evidence="8 13" id="KW-0949">S-adenosyl-L-methionine</keyword>
<reference evidence="16" key="1">
    <citation type="journal article" date="2015" name="Genome Announc.">
        <title>Whole-Genome Sequences of 80 Environmental and Clinical Isolates of Burkholderia pseudomallei.</title>
        <authorList>
            <person name="Johnson S.L."/>
            <person name="Baker A.L."/>
            <person name="Chain P.S."/>
            <person name="Currie B.J."/>
            <person name="Daligault H.E."/>
            <person name="Davenport K.W."/>
            <person name="Davis C.B."/>
            <person name="Inglis T.J."/>
            <person name="Kaestli M."/>
            <person name="Koren S."/>
            <person name="Mayo M."/>
            <person name="Merritt A.J."/>
            <person name="Price E.P."/>
            <person name="Sarovich D.S."/>
            <person name="Warner J."/>
            <person name="Rosovitz M.J."/>
        </authorList>
    </citation>
    <scope>NUCLEOTIDE SEQUENCE [LARGE SCALE GENOMIC DNA]</scope>
    <source>
        <strain evidence="16">DSM 2030</strain>
    </source>
</reference>
<accession>A0A097AS03</accession>
<dbReference type="InterPro" id="IPR029063">
    <property type="entry name" value="SAM-dependent_MTases_sf"/>
</dbReference>
<protein>
    <recommendedName>
        <fullName evidence="3">16S rRNA (cytosine(967)-C(5))-methyltransferase</fullName>
        <ecNumber evidence="3">2.1.1.176</ecNumber>
    </recommendedName>
    <alternativeName>
        <fullName evidence="10">16S rRNA m5C967 methyltransferase</fullName>
    </alternativeName>
    <alternativeName>
        <fullName evidence="11">rRNA (cytosine-C(5)-)-methyltransferase RsmB</fullName>
    </alternativeName>
</protein>
<dbReference type="GO" id="GO:0003723">
    <property type="term" value="F:RNA binding"/>
    <property type="evidence" value="ECO:0007669"/>
    <property type="project" value="UniProtKB-UniRule"/>
</dbReference>
<name>A0A097AS03_THEKI</name>
<organism evidence="15 16">
    <name type="scientific">Thermoanaerobacter kivui</name>
    <name type="common">Acetogenium kivui</name>
    <dbReference type="NCBI Taxonomy" id="2325"/>
    <lineage>
        <taxon>Bacteria</taxon>
        <taxon>Bacillati</taxon>
        <taxon>Bacillota</taxon>
        <taxon>Clostridia</taxon>
        <taxon>Thermoanaerobacterales</taxon>
        <taxon>Thermoanaerobacteraceae</taxon>
        <taxon>Thermoanaerobacter</taxon>
    </lineage>
</organism>
<dbReference type="Pfam" id="PF22458">
    <property type="entry name" value="RsmF-B_ferredox"/>
    <property type="match status" value="1"/>
</dbReference>
<dbReference type="InterPro" id="IPR054728">
    <property type="entry name" value="RsmB-like_ferredoxin"/>
</dbReference>
<dbReference type="SUPFAM" id="SSF53335">
    <property type="entry name" value="S-adenosyl-L-methionine-dependent methyltransferases"/>
    <property type="match status" value="1"/>
</dbReference>
<dbReference type="AlphaFoldDB" id="A0A097AS03"/>
<dbReference type="eggNOG" id="COG0144">
    <property type="taxonomic scope" value="Bacteria"/>
</dbReference>
<dbReference type="InterPro" id="IPR011023">
    <property type="entry name" value="Nop2p"/>
</dbReference>
<evidence type="ECO:0000256" key="9">
    <source>
        <dbReference type="ARBA" id="ARBA00022884"/>
    </source>
</evidence>
<dbReference type="PROSITE" id="PS51686">
    <property type="entry name" value="SAM_MT_RSMB_NOP"/>
    <property type="match status" value="1"/>
</dbReference>
<dbReference type="GO" id="GO:0008649">
    <property type="term" value="F:rRNA methyltransferase activity"/>
    <property type="evidence" value="ECO:0007669"/>
    <property type="project" value="InterPro"/>
</dbReference>
<dbReference type="GO" id="GO:0005737">
    <property type="term" value="C:cytoplasm"/>
    <property type="evidence" value="ECO:0007669"/>
    <property type="project" value="UniProtKB-SubCell"/>
</dbReference>
<dbReference type="GO" id="GO:0006355">
    <property type="term" value="P:regulation of DNA-templated transcription"/>
    <property type="evidence" value="ECO:0007669"/>
    <property type="project" value="InterPro"/>
</dbReference>
<evidence type="ECO:0000256" key="13">
    <source>
        <dbReference type="PROSITE-ProRule" id="PRU01023"/>
    </source>
</evidence>
<evidence type="ECO:0000256" key="12">
    <source>
        <dbReference type="ARBA" id="ARBA00047283"/>
    </source>
</evidence>
<sequence>MKAREIAYNILHDVFEKHAYVNISLNARLKGQDLKEMDKSFIKELVFGTIERKYTLDFILSFFIKKSPDIKTMTLLEMGLYQLMYMDKVPSYAAINESVSIVKKVLGANRANFVNAVLRNYERKKGEIVFPDKSKNLKKYLKVTYSYPNWIVERLLNNYDGEITEGLLKSLNEKSEVCYRVNTLKVSVDKFKDILDSKGISYKSGLYIDEALYVDIKDVENHELYKEGYIYVQDEASMLVSKVLRPEEGEFVLDVCAAPGGKTTHIGQLIENKGEIIAFDIHPHRLELIKENCERLGITNVKTEVFDATYVNEKYLEKADKVLADVPCTGIGIIRKKPDIKLKDYTKKDIENLNEIQYKILQSSSQYVKKGGYLVYSTCTIGKEENQNVINRFIKNNPNFEFVDITNEVPKSLKSDTLSYGYIQTTPLEHGIDGFFICKLKRIK</sequence>
<keyword evidence="5" id="KW-0698">rRNA processing</keyword>
<feature type="active site" description="Nucleophile" evidence="13">
    <location>
        <position position="379"/>
    </location>
</feature>
<dbReference type="InterPro" id="IPR035926">
    <property type="entry name" value="NusB-like_sf"/>
</dbReference>
<dbReference type="InterPro" id="IPR001678">
    <property type="entry name" value="MeTrfase_RsmB-F_NOP2_dom"/>
</dbReference>
<proteinExistence type="inferred from homology"/>
<dbReference type="InterPro" id="IPR006027">
    <property type="entry name" value="NusB_RsmB_TIM44"/>
</dbReference>
<dbReference type="InterPro" id="IPR023267">
    <property type="entry name" value="RCMT"/>
</dbReference>
<feature type="binding site" evidence="13">
    <location>
        <position position="325"/>
    </location>
    <ligand>
        <name>S-adenosyl-L-methionine</name>
        <dbReference type="ChEBI" id="CHEBI:59789"/>
    </ligand>
</feature>
<dbReference type="NCBIfam" id="TIGR00563">
    <property type="entry name" value="rsmB"/>
    <property type="match status" value="1"/>
</dbReference>
<dbReference type="InterPro" id="IPR004573">
    <property type="entry name" value="rRNA_ssu_MeTfrase_B"/>
</dbReference>
<dbReference type="InterPro" id="IPR049560">
    <property type="entry name" value="MeTrfase_RsmB-F_NOP2_cat"/>
</dbReference>
<keyword evidence="9 13" id="KW-0694">RNA-binding</keyword>
<dbReference type="SUPFAM" id="SSF48013">
    <property type="entry name" value="NusB-like"/>
    <property type="match status" value="1"/>
</dbReference>
<evidence type="ECO:0000256" key="5">
    <source>
        <dbReference type="ARBA" id="ARBA00022552"/>
    </source>
</evidence>
<dbReference type="HOGENOM" id="CLU_005316_0_1_9"/>
<dbReference type="STRING" id="2325.TKV_c14170"/>
<dbReference type="Pfam" id="PF01029">
    <property type="entry name" value="NusB"/>
    <property type="match status" value="1"/>
</dbReference>
<feature type="binding site" evidence="13">
    <location>
        <position position="280"/>
    </location>
    <ligand>
        <name>S-adenosyl-L-methionine</name>
        <dbReference type="ChEBI" id="CHEBI:59789"/>
    </ligand>
</feature>
<dbReference type="Proteomes" id="UP000029669">
    <property type="component" value="Chromosome"/>
</dbReference>
<dbReference type="EMBL" id="CP009170">
    <property type="protein sequence ID" value="AIS52588.1"/>
    <property type="molecule type" value="Genomic_DNA"/>
</dbReference>
<dbReference type="PANTHER" id="PTHR22807:SF53">
    <property type="entry name" value="RIBOSOMAL RNA SMALL SUBUNIT METHYLTRANSFERASE B-RELATED"/>
    <property type="match status" value="1"/>
</dbReference>
<dbReference type="eggNOG" id="COG0781">
    <property type="taxonomic scope" value="Bacteria"/>
</dbReference>
<evidence type="ECO:0000256" key="7">
    <source>
        <dbReference type="ARBA" id="ARBA00022679"/>
    </source>
</evidence>
<dbReference type="PANTHER" id="PTHR22807">
    <property type="entry name" value="NOP2 YEAST -RELATED NOL1/NOP2/FMU SUN DOMAIN-CONTAINING"/>
    <property type="match status" value="1"/>
</dbReference>
<keyword evidence="6 13" id="KW-0489">Methyltransferase</keyword>
<evidence type="ECO:0000313" key="16">
    <source>
        <dbReference type="Proteomes" id="UP000029669"/>
    </source>
</evidence>
<feature type="domain" description="SAM-dependent MTase RsmB/NOP-type" evidence="14">
    <location>
        <begin position="167"/>
        <end position="443"/>
    </location>
</feature>
<dbReference type="FunFam" id="3.40.50.150:FF:000022">
    <property type="entry name" value="Ribosomal RNA small subunit methyltransferase B"/>
    <property type="match status" value="1"/>
</dbReference>
<gene>
    <name evidence="15" type="primary">rsmB</name>
    <name evidence="15" type="ORF">TKV_c14170</name>
</gene>
<evidence type="ECO:0000256" key="6">
    <source>
        <dbReference type="ARBA" id="ARBA00022603"/>
    </source>
</evidence>
<dbReference type="Gene3D" id="3.40.50.150">
    <property type="entry name" value="Vaccinia Virus protein VP39"/>
    <property type="match status" value="1"/>
</dbReference>
<dbReference type="KEGG" id="tki:TKV_c14170"/>
<dbReference type="NCBIfam" id="NF011494">
    <property type="entry name" value="PRK14902.1"/>
    <property type="match status" value="1"/>
</dbReference>
<evidence type="ECO:0000256" key="11">
    <source>
        <dbReference type="ARBA" id="ARBA00031088"/>
    </source>
</evidence>
<dbReference type="RefSeq" id="WP_049685320.1">
    <property type="nucleotide sequence ID" value="NZ_CP009170.1"/>
</dbReference>
<dbReference type="EC" id="2.1.1.176" evidence="3"/>
<keyword evidence="7 13" id="KW-0808">Transferase</keyword>
<feature type="binding site" evidence="13">
    <location>
        <begin position="256"/>
        <end position="262"/>
    </location>
    <ligand>
        <name>S-adenosyl-L-methionine</name>
        <dbReference type="ChEBI" id="CHEBI:59789"/>
    </ligand>
</feature>